<dbReference type="PROSITE" id="PS00670">
    <property type="entry name" value="D_2_HYDROXYACID_DH_2"/>
    <property type="match status" value="1"/>
</dbReference>
<evidence type="ECO:0000259" key="4">
    <source>
        <dbReference type="Pfam" id="PF02826"/>
    </source>
</evidence>
<dbReference type="InterPro" id="IPR006139">
    <property type="entry name" value="D-isomer_2_OHA_DH_cat_dom"/>
</dbReference>
<proteinExistence type="inferred from homology"/>
<evidence type="ECO:0000256" key="1">
    <source>
        <dbReference type="ARBA" id="ARBA00023002"/>
    </source>
</evidence>
<feature type="domain" description="D-isomer specific 2-hydroxyacid dehydrogenase NAD-binding" evidence="4">
    <location>
        <begin position="108"/>
        <end position="287"/>
    </location>
</feature>
<dbReference type="InterPro" id="IPR036291">
    <property type="entry name" value="NAD(P)-bd_dom_sf"/>
</dbReference>
<evidence type="ECO:0000313" key="5">
    <source>
        <dbReference type="EMBL" id="TKI07274.1"/>
    </source>
</evidence>
<accession>A0ABY2SND5</accession>
<dbReference type="InterPro" id="IPR006140">
    <property type="entry name" value="D-isomer_DH_NAD-bd"/>
</dbReference>
<protein>
    <submittedName>
        <fullName evidence="5">Glyoxylate/hydroxypyruvate reductase GhrB</fullName>
    </submittedName>
</protein>
<dbReference type="InterPro" id="IPR050223">
    <property type="entry name" value="D-isomer_2-hydroxyacid_DH"/>
</dbReference>
<evidence type="ECO:0000313" key="6">
    <source>
        <dbReference type="Proteomes" id="UP000305202"/>
    </source>
</evidence>
<keyword evidence="6" id="KW-1185">Reference proteome</keyword>
<comment type="similarity">
    <text evidence="2">Belongs to the D-isomer specific 2-hydroxyacid dehydrogenase family.</text>
</comment>
<gene>
    <name evidence="5" type="primary">ghrB</name>
    <name evidence="5" type="ORF">FCN80_07585</name>
</gene>
<keyword evidence="1 2" id="KW-0560">Oxidoreductase</keyword>
<reference evidence="5 6" key="1">
    <citation type="submission" date="2019-04" db="EMBL/GenBank/DDBJ databases">
        <authorList>
            <person name="Li M."/>
            <person name="Gao C."/>
        </authorList>
    </citation>
    <scope>NUCLEOTIDE SEQUENCE [LARGE SCALE GENOMIC DNA]</scope>
    <source>
        <strain evidence="5 6">BGMRC 2031</strain>
    </source>
</reference>
<organism evidence="5 6">
    <name type="scientific">Martelella alba</name>
    <dbReference type="NCBI Taxonomy" id="2590451"/>
    <lineage>
        <taxon>Bacteria</taxon>
        <taxon>Pseudomonadati</taxon>
        <taxon>Pseudomonadota</taxon>
        <taxon>Alphaproteobacteria</taxon>
        <taxon>Hyphomicrobiales</taxon>
        <taxon>Aurantimonadaceae</taxon>
        <taxon>Martelella</taxon>
    </lineage>
</organism>
<dbReference type="SUPFAM" id="SSF52283">
    <property type="entry name" value="Formate/glycerate dehydrogenase catalytic domain-like"/>
    <property type="match status" value="1"/>
</dbReference>
<evidence type="ECO:0000256" key="2">
    <source>
        <dbReference type="RuleBase" id="RU003719"/>
    </source>
</evidence>
<comment type="caution">
    <text evidence="5">The sequence shown here is derived from an EMBL/GenBank/DDBJ whole genome shotgun (WGS) entry which is preliminary data.</text>
</comment>
<dbReference type="Gene3D" id="3.40.50.720">
    <property type="entry name" value="NAD(P)-binding Rossmann-like Domain"/>
    <property type="match status" value="2"/>
</dbReference>
<dbReference type="PANTHER" id="PTHR10996">
    <property type="entry name" value="2-HYDROXYACID DEHYDROGENASE-RELATED"/>
    <property type="match status" value="1"/>
</dbReference>
<feature type="domain" description="D-isomer specific 2-hydroxyacid dehydrogenase catalytic" evidence="3">
    <location>
        <begin position="6"/>
        <end position="319"/>
    </location>
</feature>
<evidence type="ECO:0000259" key="3">
    <source>
        <dbReference type="Pfam" id="PF00389"/>
    </source>
</evidence>
<dbReference type="CDD" id="cd05301">
    <property type="entry name" value="GDH"/>
    <property type="match status" value="1"/>
</dbReference>
<dbReference type="RefSeq" id="WP_136989558.1">
    <property type="nucleotide sequence ID" value="NZ_SZPQ01000006.1"/>
</dbReference>
<dbReference type="Pfam" id="PF00389">
    <property type="entry name" value="2-Hacid_dh"/>
    <property type="match status" value="1"/>
</dbReference>
<dbReference type="SUPFAM" id="SSF51735">
    <property type="entry name" value="NAD(P)-binding Rossmann-fold domains"/>
    <property type="match status" value="1"/>
</dbReference>
<dbReference type="InterPro" id="IPR029753">
    <property type="entry name" value="D-isomer_DH_CS"/>
</dbReference>
<dbReference type="Pfam" id="PF02826">
    <property type="entry name" value="2-Hacid_dh_C"/>
    <property type="match status" value="1"/>
</dbReference>
<dbReference type="EMBL" id="SZPQ01000006">
    <property type="protein sequence ID" value="TKI07274.1"/>
    <property type="molecule type" value="Genomic_DNA"/>
</dbReference>
<dbReference type="PROSITE" id="PS00671">
    <property type="entry name" value="D_2_HYDROXYACID_DH_3"/>
    <property type="match status" value="1"/>
</dbReference>
<name>A0ABY2SND5_9HYPH</name>
<dbReference type="PANTHER" id="PTHR10996:SF283">
    <property type="entry name" value="GLYOXYLATE_HYDROXYPYRUVATE REDUCTASE B"/>
    <property type="match status" value="1"/>
</dbReference>
<dbReference type="Proteomes" id="UP000305202">
    <property type="component" value="Unassembled WGS sequence"/>
</dbReference>
<sequence length="325" mass="35549">MKPVVIAYKPLPEDLHQRLSRHAEVTEIDGLTDENCRKHAELLRNAQGIIGASNKFDKAIMDFFPALKVASTASAGYDQFDVAEMSARGILLMHTPDALTDTVADLMMGLMLTAARRMVEMDNRVRSGEWTASAAPDWYGSDVHHKTLGIVGMGRIGMALAQRGHNGFAMPVLYHARHRHPQAEAQFGAEYRDLDALLAEADFVCIILPLSEQTRHLIDGEKLAKMKPGAILINGGRGPVVDEPSLIAALESRRILAAGLDVYEHEPLAADSPLRRLPNVVLMPHMGSATHETRHAMAAAAVDNLITALTGRPRRNCVNPQILDK</sequence>
<dbReference type="NCBIfam" id="NF011938">
    <property type="entry name" value="PRK15409.1"/>
    <property type="match status" value="1"/>
</dbReference>